<dbReference type="PANTHER" id="PTHR48000">
    <property type="entry name" value="OS09G0431300 PROTEIN"/>
    <property type="match status" value="1"/>
</dbReference>
<evidence type="ECO:0000313" key="11">
    <source>
        <dbReference type="Proteomes" id="UP001415857"/>
    </source>
</evidence>
<feature type="domain" description="Myb-like" evidence="8">
    <location>
        <begin position="9"/>
        <end position="62"/>
    </location>
</feature>
<feature type="domain" description="HTH myb-type" evidence="9">
    <location>
        <begin position="9"/>
        <end position="62"/>
    </location>
</feature>
<evidence type="ECO:0000256" key="4">
    <source>
        <dbReference type="ARBA" id="ARBA00023125"/>
    </source>
</evidence>
<evidence type="ECO:0000256" key="6">
    <source>
        <dbReference type="ARBA" id="ARBA00023242"/>
    </source>
</evidence>
<organism evidence="10 11">
    <name type="scientific">Liquidambar formosana</name>
    <name type="common">Formosan gum</name>
    <dbReference type="NCBI Taxonomy" id="63359"/>
    <lineage>
        <taxon>Eukaryota</taxon>
        <taxon>Viridiplantae</taxon>
        <taxon>Streptophyta</taxon>
        <taxon>Embryophyta</taxon>
        <taxon>Tracheophyta</taxon>
        <taxon>Spermatophyta</taxon>
        <taxon>Magnoliopsida</taxon>
        <taxon>eudicotyledons</taxon>
        <taxon>Gunneridae</taxon>
        <taxon>Pentapetalae</taxon>
        <taxon>Saxifragales</taxon>
        <taxon>Altingiaceae</taxon>
        <taxon>Liquidambar</taxon>
    </lineage>
</organism>
<dbReference type="CDD" id="cd00167">
    <property type="entry name" value="SANT"/>
    <property type="match status" value="2"/>
</dbReference>
<dbReference type="FunFam" id="1.10.10.60:FF:000015">
    <property type="entry name" value="Transcription factor RAX3"/>
    <property type="match status" value="1"/>
</dbReference>
<dbReference type="SUPFAM" id="SSF46689">
    <property type="entry name" value="Homeodomain-like"/>
    <property type="match status" value="1"/>
</dbReference>
<protein>
    <submittedName>
        <fullName evidence="10">Uncharacterized protein</fullName>
    </submittedName>
</protein>
<dbReference type="Gene3D" id="1.10.10.60">
    <property type="entry name" value="Homeodomain-like"/>
    <property type="match status" value="2"/>
</dbReference>
<keyword evidence="11" id="KW-1185">Reference proteome</keyword>
<gene>
    <name evidence="10" type="ORF">L1049_018415</name>
</gene>
<dbReference type="InterPro" id="IPR017930">
    <property type="entry name" value="Myb_dom"/>
</dbReference>
<evidence type="ECO:0000259" key="9">
    <source>
        <dbReference type="PROSITE" id="PS51294"/>
    </source>
</evidence>
<dbReference type="GO" id="GO:0005634">
    <property type="term" value="C:nucleus"/>
    <property type="evidence" value="ECO:0007669"/>
    <property type="project" value="UniProtKB-SubCell"/>
</dbReference>
<evidence type="ECO:0000313" key="10">
    <source>
        <dbReference type="EMBL" id="KAK9273605.1"/>
    </source>
</evidence>
<evidence type="ECO:0000256" key="1">
    <source>
        <dbReference type="ARBA" id="ARBA00004123"/>
    </source>
</evidence>
<evidence type="ECO:0000256" key="7">
    <source>
        <dbReference type="SAM" id="MobiDB-lite"/>
    </source>
</evidence>
<dbReference type="PANTHER" id="PTHR48000:SF46">
    <property type="entry name" value="TRANSCRIPTION FACTOR MYB36"/>
    <property type="match status" value="1"/>
</dbReference>
<dbReference type="PROSITE" id="PS51294">
    <property type="entry name" value="HTH_MYB"/>
    <property type="match status" value="2"/>
</dbReference>
<dbReference type="SMART" id="SM00717">
    <property type="entry name" value="SANT"/>
    <property type="match status" value="2"/>
</dbReference>
<evidence type="ECO:0000256" key="5">
    <source>
        <dbReference type="ARBA" id="ARBA00023163"/>
    </source>
</evidence>
<feature type="region of interest" description="Disordered" evidence="7">
    <location>
        <begin position="128"/>
        <end position="149"/>
    </location>
</feature>
<keyword evidence="2" id="KW-0677">Repeat</keyword>
<comment type="caution">
    <text evidence="10">The sequence shown here is derived from an EMBL/GenBank/DDBJ whole genome shotgun (WGS) entry which is preliminary data.</text>
</comment>
<sequence length="278" mass="30248">MGRAPCCDKANVKRGPWSPEEDETLKSYIHKHGTGGNWIALPGKAGLRRCGKSCRLRWLNYLRPGIKHGAFTEEEDRIIFSLFNQMGSRWSVIASQLHGRTDNDVKNYWNTKLKKKLLAAKISITSTTPTTTTSPIDSQTLLGPTTSPPSTSNVQNYYLGFSTSPAQISLASPPMLTNVGYGYGQTVNIQTLKHDPIHFPFLGLTNMSEINANAINSHSVSPSQEGSSISGSSSHALDDKCGSWASNGGGEENGVLMDFGFGFPHDIIPPGFWSSRES</sequence>
<dbReference type="AlphaFoldDB" id="A0AAP0RAC8"/>
<keyword evidence="3" id="KW-0805">Transcription regulation</keyword>
<accession>A0AAP0RAC8</accession>
<name>A0AAP0RAC8_LIQFO</name>
<evidence type="ECO:0000259" key="8">
    <source>
        <dbReference type="PROSITE" id="PS50090"/>
    </source>
</evidence>
<dbReference type="GO" id="GO:0003677">
    <property type="term" value="F:DNA binding"/>
    <property type="evidence" value="ECO:0007669"/>
    <property type="project" value="UniProtKB-KW"/>
</dbReference>
<keyword evidence="6" id="KW-0539">Nucleus</keyword>
<dbReference type="Pfam" id="PF00249">
    <property type="entry name" value="Myb_DNA-binding"/>
    <property type="match status" value="2"/>
</dbReference>
<evidence type="ECO:0000256" key="3">
    <source>
        <dbReference type="ARBA" id="ARBA00023015"/>
    </source>
</evidence>
<dbReference type="EMBL" id="JBBPBK010000012">
    <property type="protein sequence ID" value="KAK9273605.1"/>
    <property type="molecule type" value="Genomic_DNA"/>
</dbReference>
<proteinExistence type="predicted"/>
<keyword evidence="5" id="KW-0804">Transcription</keyword>
<feature type="domain" description="HTH myb-type" evidence="9">
    <location>
        <begin position="63"/>
        <end position="117"/>
    </location>
</feature>
<dbReference type="InterPro" id="IPR001005">
    <property type="entry name" value="SANT/Myb"/>
</dbReference>
<comment type="subcellular location">
    <subcellularLocation>
        <location evidence="1">Nucleus</location>
    </subcellularLocation>
</comment>
<keyword evidence="4" id="KW-0238">DNA-binding</keyword>
<dbReference type="InterPro" id="IPR009057">
    <property type="entry name" value="Homeodomain-like_sf"/>
</dbReference>
<reference evidence="10 11" key="1">
    <citation type="journal article" date="2024" name="Plant J.">
        <title>Genome sequences and population genomics reveal climatic adaptation and genomic divergence between two closely related sweetgum species.</title>
        <authorList>
            <person name="Xu W.Q."/>
            <person name="Ren C.Q."/>
            <person name="Zhang X.Y."/>
            <person name="Comes H.P."/>
            <person name="Liu X.H."/>
            <person name="Li Y.G."/>
            <person name="Kettle C.J."/>
            <person name="Jalonen R."/>
            <person name="Gaisberger H."/>
            <person name="Ma Y.Z."/>
            <person name="Qiu Y.X."/>
        </authorList>
    </citation>
    <scope>NUCLEOTIDE SEQUENCE [LARGE SCALE GENOMIC DNA]</scope>
    <source>
        <strain evidence="10">Hangzhou</strain>
    </source>
</reference>
<evidence type="ECO:0000256" key="2">
    <source>
        <dbReference type="ARBA" id="ARBA00022737"/>
    </source>
</evidence>
<feature type="domain" description="Myb-like" evidence="8">
    <location>
        <begin position="63"/>
        <end position="113"/>
    </location>
</feature>
<dbReference type="Proteomes" id="UP001415857">
    <property type="component" value="Unassembled WGS sequence"/>
</dbReference>
<dbReference type="PROSITE" id="PS50090">
    <property type="entry name" value="MYB_LIKE"/>
    <property type="match status" value="2"/>
</dbReference>